<comment type="similarity">
    <text evidence="1">Belongs to the membrane fusion protein (MFP) (TC 8.A.1) family.</text>
</comment>
<feature type="chain" id="PRO_5006052825" evidence="5">
    <location>
        <begin position="27"/>
        <end position="415"/>
    </location>
</feature>
<dbReference type="InterPro" id="IPR051909">
    <property type="entry name" value="MFP_Cation_Efflux"/>
</dbReference>
<dbReference type="PANTHER" id="PTHR30097">
    <property type="entry name" value="CATION EFFLUX SYSTEM PROTEIN CUSB"/>
    <property type="match status" value="1"/>
</dbReference>
<evidence type="ECO:0000259" key="8">
    <source>
        <dbReference type="Pfam" id="PF25973"/>
    </source>
</evidence>
<dbReference type="GO" id="GO:0060003">
    <property type="term" value="P:copper ion export"/>
    <property type="evidence" value="ECO:0007669"/>
    <property type="project" value="TreeGrafter"/>
</dbReference>
<keyword evidence="11" id="KW-1185">Reference proteome</keyword>
<proteinExistence type="inferred from homology"/>
<keyword evidence="3" id="KW-0175">Coiled coil</keyword>
<dbReference type="Pfam" id="PF25973">
    <property type="entry name" value="BSH_CzcB"/>
    <property type="match status" value="1"/>
</dbReference>
<sequence>MPRTTDKKTLLAAVAISSLLAAGAGALVGRSLLAPKAETATATAKEGGHKEGEHEEGEAGHKEEAGHSDAEGGKEEPGHVEMNAERLAASGIKLETLTPGSLGAAILAQATVAASPTGSATLAARADGAVVRINKRLGDPVRAGEALASIESRDAAAISAERAAAAAKATAARQTYAREKRLFDAKITARQDLEGAQAEVAIAESELRRASSASAAAGVSADGRYITVSSPISGRITAAPAVLGSYVIAGAELFRIADPARIEIQASLPAADASRIKPGDQAMVETAQGTVPASVRSVTPGLDVESRAATAVLNVAAGPMQLVPGQSVRVRITPRGAASTERFSVPEEAVQAVEGVDTVFVRTKDGFAARPVKIGRRGGGRIEILSGVSAGEQIAGKSAFLLKAELGKGEAEHGH</sequence>
<feature type="domain" description="CzcB-like C-terminal circularly permuted SH3-like" evidence="9">
    <location>
        <begin position="344"/>
        <end position="403"/>
    </location>
</feature>
<dbReference type="InterPro" id="IPR006143">
    <property type="entry name" value="RND_pump_MFP"/>
</dbReference>
<evidence type="ECO:0000313" key="11">
    <source>
        <dbReference type="Proteomes" id="UP000056905"/>
    </source>
</evidence>
<dbReference type="Gene3D" id="2.40.50.100">
    <property type="match status" value="1"/>
</dbReference>
<reference evidence="10 11" key="1">
    <citation type="submission" date="2015-10" db="EMBL/GenBank/DDBJ databases">
        <title>Conservation of the essential genome among Caulobacter and Brevundimonas species.</title>
        <authorList>
            <person name="Scott D."/>
            <person name="Ely B."/>
        </authorList>
    </citation>
    <scope>NUCLEOTIDE SEQUENCE [LARGE SCALE GENOMIC DNA]</scope>
    <source>
        <strain evidence="10 11">CB4</strain>
        <plasmid evidence="11">CB4 Plasmid</plasmid>
    </source>
</reference>
<dbReference type="InterPro" id="IPR058792">
    <property type="entry name" value="Beta-barrel_RND_2"/>
</dbReference>
<accession>A0A0P0P4U9</accession>
<organism evidence="10 11">
    <name type="scientific">Caulobacter henricii</name>
    <dbReference type="NCBI Taxonomy" id="69395"/>
    <lineage>
        <taxon>Bacteria</taxon>
        <taxon>Pseudomonadati</taxon>
        <taxon>Pseudomonadota</taxon>
        <taxon>Alphaproteobacteria</taxon>
        <taxon>Caulobacterales</taxon>
        <taxon>Caulobacteraceae</taxon>
        <taxon>Caulobacter</taxon>
    </lineage>
</organism>
<dbReference type="Pfam" id="PF25893">
    <property type="entry name" value="HH_CzcB"/>
    <property type="match status" value="1"/>
</dbReference>
<protein>
    <submittedName>
        <fullName evidence="10">Metal transporter</fullName>
    </submittedName>
</protein>
<dbReference type="InterPro" id="IPR058647">
    <property type="entry name" value="BSH_CzcB-like"/>
</dbReference>
<dbReference type="FunFam" id="2.40.420.20:FF:000006">
    <property type="entry name" value="RND family efflux transporter MFP subunit"/>
    <property type="match status" value="1"/>
</dbReference>
<dbReference type="RefSeq" id="WP_062152099.1">
    <property type="nucleotide sequence ID" value="NZ_CP013003.1"/>
</dbReference>
<dbReference type="EMBL" id="CP013003">
    <property type="protein sequence ID" value="ALL15486.1"/>
    <property type="molecule type" value="Genomic_DNA"/>
</dbReference>
<dbReference type="InterPro" id="IPR058648">
    <property type="entry name" value="HH_CzcB-like"/>
</dbReference>
<keyword evidence="2" id="KW-0813">Transport</keyword>
<dbReference type="GO" id="GO:0030288">
    <property type="term" value="C:outer membrane-bounded periplasmic space"/>
    <property type="evidence" value="ECO:0007669"/>
    <property type="project" value="TreeGrafter"/>
</dbReference>
<gene>
    <name evidence="10" type="ORF">AQ619_18550</name>
</gene>
<feature type="domain" description="CzcB-like barrel-sandwich hybrid" evidence="8">
    <location>
        <begin position="120"/>
        <end position="258"/>
    </location>
</feature>
<evidence type="ECO:0000313" key="10">
    <source>
        <dbReference type="EMBL" id="ALL15486.1"/>
    </source>
</evidence>
<feature type="domain" description="CzcB-like alpha-helical hairpin" evidence="6">
    <location>
        <begin position="159"/>
        <end position="212"/>
    </location>
</feature>
<dbReference type="NCBIfam" id="TIGR01730">
    <property type="entry name" value="RND_mfp"/>
    <property type="match status" value="1"/>
</dbReference>
<evidence type="ECO:0000256" key="3">
    <source>
        <dbReference type="SAM" id="Coils"/>
    </source>
</evidence>
<dbReference type="GO" id="GO:0022857">
    <property type="term" value="F:transmembrane transporter activity"/>
    <property type="evidence" value="ECO:0007669"/>
    <property type="project" value="InterPro"/>
</dbReference>
<keyword evidence="10" id="KW-0614">Plasmid</keyword>
<dbReference type="OrthoDB" id="9774837at2"/>
<dbReference type="Pfam" id="PF25954">
    <property type="entry name" value="Beta-barrel_RND_2"/>
    <property type="match status" value="1"/>
</dbReference>
<dbReference type="GO" id="GO:0046914">
    <property type="term" value="F:transition metal ion binding"/>
    <property type="evidence" value="ECO:0007669"/>
    <property type="project" value="TreeGrafter"/>
</dbReference>
<feature type="compositionally biased region" description="Basic and acidic residues" evidence="4">
    <location>
        <begin position="46"/>
        <end position="77"/>
    </location>
</feature>
<dbReference type="Pfam" id="PF25975">
    <property type="entry name" value="CzcB_C"/>
    <property type="match status" value="1"/>
</dbReference>
<dbReference type="Proteomes" id="UP000056905">
    <property type="component" value="Plasmid pCB4"/>
</dbReference>
<feature type="coiled-coil region" evidence="3">
    <location>
        <begin position="186"/>
        <end position="213"/>
    </location>
</feature>
<evidence type="ECO:0000256" key="4">
    <source>
        <dbReference type="SAM" id="MobiDB-lite"/>
    </source>
</evidence>
<dbReference type="AlphaFoldDB" id="A0A0P0P4U9"/>
<feature type="signal peptide" evidence="5">
    <location>
        <begin position="1"/>
        <end position="26"/>
    </location>
</feature>
<dbReference type="GO" id="GO:0016020">
    <property type="term" value="C:membrane"/>
    <property type="evidence" value="ECO:0007669"/>
    <property type="project" value="InterPro"/>
</dbReference>
<evidence type="ECO:0000259" key="6">
    <source>
        <dbReference type="Pfam" id="PF25893"/>
    </source>
</evidence>
<evidence type="ECO:0000256" key="5">
    <source>
        <dbReference type="SAM" id="SignalP"/>
    </source>
</evidence>
<dbReference type="InterPro" id="IPR058649">
    <property type="entry name" value="CzcB_C"/>
</dbReference>
<evidence type="ECO:0000256" key="1">
    <source>
        <dbReference type="ARBA" id="ARBA00009477"/>
    </source>
</evidence>
<geneLocation type="plasmid" evidence="11">
    <name>CB4 Plasmid</name>
</geneLocation>
<dbReference type="SUPFAM" id="SSF111369">
    <property type="entry name" value="HlyD-like secretion proteins"/>
    <property type="match status" value="1"/>
</dbReference>
<evidence type="ECO:0000256" key="2">
    <source>
        <dbReference type="ARBA" id="ARBA00022448"/>
    </source>
</evidence>
<feature type="region of interest" description="Disordered" evidence="4">
    <location>
        <begin position="39"/>
        <end position="77"/>
    </location>
</feature>
<dbReference type="KEGG" id="chq:AQ619_18550"/>
<dbReference type="Gene3D" id="2.40.30.170">
    <property type="match status" value="1"/>
</dbReference>
<evidence type="ECO:0000259" key="7">
    <source>
        <dbReference type="Pfam" id="PF25954"/>
    </source>
</evidence>
<evidence type="ECO:0000259" key="9">
    <source>
        <dbReference type="Pfam" id="PF25975"/>
    </source>
</evidence>
<dbReference type="GO" id="GO:0015679">
    <property type="term" value="P:plasma membrane copper ion transport"/>
    <property type="evidence" value="ECO:0007669"/>
    <property type="project" value="TreeGrafter"/>
</dbReference>
<dbReference type="Gene3D" id="2.40.420.20">
    <property type="match status" value="1"/>
</dbReference>
<keyword evidence="5" id="KW-0732">Signal</keyword>
<dbReference type="PANTHER" id="PTHR30097:SF4">
    <property type="entry name" value="SLR6042 PROTEIN"/>
    <property type="match status" value="1"/>
</dbReference>
<name>A0A0P0P4U9_9CAUL</name>
<feature type="domain" description="CusB-like beta-barrel" evidence="7">
    <location>
        <begin position="264"/>
        <end position="334"/>
    </location>
</feature>